<gene>
    <name evidence="4" type="ORF">JOC54_001292</name>
</gene>
<dbReference type="SUPFAM" id="SSF75471">
    <property type="entry name" value="YhbY-like"/>
    <property type="match status" value="1"/>
</dbReference>
<evidence type="ECO:0000259" key="3">
    <source>
        <dbReference type="PROSITE" id="PS51295"/>
    </source>
</evidence>
<dbReference type="EMBL" id="JAFBCV010000003">
    <property type="protein sequence ID" value="MBM7838061.1"/>
    <property type="molecule type" value="Genomic_DNA"/>
</dbReference>
<protein>
    <submittedName>
        <fullName evidence="4">RNA-binding protein</fullName>
    </submittedName>
</protein>
<evidence type="ECO:0000256" key="2">
    <source>
        <dbReference type="PROSITE-ProRule" id="PRU00626"/>
    </source>
</evidence>
<sequence>MLTNKQKRFLRSESHAIQPIFQVGKGGVNENMLVQLNEALEARELIKVSVLQNCMEDKDAVAEEVVNATHAYLVQVIGNIIILYKPSKEKSKIVLPRT</sequence>
<evidence type="ECO:0000313" key="4">
    <source>
        <dbReference type="EMBL" id="MBM7838061.1"/>
    </source>
</evidence>
<evidence type="ECO:0000313" key="5">
    <source>
        <dbReference type="Proteomes" id="UP001179280"/>
    </source>
</evidence>
<dbReference type="NCBIfam" id="TIGR00253">
    <property type="entry name" value="RNA_bind_YhbY"/>
    <property type="match status" value="1"/>
</dbReference>
<reference evidence="4" key="1">
    <citation type="submission" date="2021-01" db="EMBL/GenBank/DDBJ databases">
        <title>Genomic Encyclopedia of Type Strains, Phase IV (KMG-IV): sequencing the most valuable type-strain genomes for metagenomic binning, comparative biology and taxonomic classification.</title>
        <authorList>
            <person name="Goeker M."/>
        </authorList>
    </citation>
    <scope>NUCLEOTIDE SEQUENCE</scope>
    <source>
        <strain evidence="4">DSM 21943</strain>
    </source>
</reference>
<proteinExistence type="predicted"/>
<dbReference type="Proteomes" id="UP001179280">
    <property type="component" value="Unassembled WGS sequence"/>
</dbReference>
<name>A0ABS2SSS7_9BACI</name>
<dbReference type="RefSeq" id="WP_035422131.1">
    <property type="nucleotide sequence ID" value="NZ_JAFBCV010000003.1"/>
</dbReference>
<dbReference type="InterPro" id="IPR035920">
    <property type="entry name" value="YhbY-like_sf"/>
</dbReference>
<dbReference type="Pfam" id="PF01985">
    <property type="entry name" value="CRS1_YhbY"/>
    <property type="match status" value="1"/>
</dbReference>
<dbReference type="PROSITE" id="PS51295">
    <property type="entry name" value="CRM"/>
    <property type="match status" value="1"/>
</dbReference>
<evidence type="ECO:0000256" key="1">
    <source>
        <dbReference type="ARBA" id="ARBA00022884"/>
    </source>
</evidence>
<organism evidence="4 5">
    <name type="scientific">Shouchella xiaoxiensis</name>
    <dbReference type="NCBI Taxonomy" id="766895"/>
    <lineage>
        <taxon>Bacteria</taxon>
        <taxon>Bacillati</taxon>
        <taxon>Bacillota</taxon>
        <taxon>Bacilli</taxon>
        <taxon>Bacillales</taxon>
        <taxon>Bacillaceae</taxon>
        <taxon>Shouchella</taxon>
    </lineage>
</organism>
<dbReference type="PANTHER" id="PTHR40065">
    <property type="entry name" value="RNA-BINDING PROTEIN YHBY"/>
    <property type="match status" value="1"/>
</dbReference>
<keyword evidence="5" id="KW-1185">Reference proteome</keyword>
<dbReference type="InterPro" id="IPR051925">
    <property type="entry name" value="RNA-binding_domain"/>
</dbReference>
<feature type="domain" description="CRM" evidence="3">
    <location>
        <begin position="1"/>
        <end position="96"/>
    </location>
</feature>
<dbReference type="InterPro" id="IPR001890">
    <property type="entry name" value="RNA-binding_CRM"/>
</dbReference>
<keyword evidence="1 2" id="KW-0694">RNA-binding</keyword>
<dbReference type="PANTHER" id="PTHR40065:SF3">
    <property type="entry name" value="RNA-BINDING PROTEIN YHBY"/>
    <property type="match status" value="1"/>
</dbReference>
<comment type="caution">
    <text evidence="4">The sequence shown here is derived from an EMBL/GenBank/DDBJ whole genome shotgun (WGS) entry which is preliminary data.</text>
</comment>
<dbReference type="Gene3D" id="3.30.110.60">
    <property type="entry name" value="YhbY-like"/>
    <property type="match status" value="1"/>
</dbReference>
<dbReference type="InterPro" id="IPR017924">
    <property type="entry name" value="RNA-binding_YhbY"/>
</dbReference>
<dbReference type="SMART" id="SM01103">
    <property type="entry name" value="CRS1_YhbY"/>
    <property type="match status" value="1"/>
</dbReference>
<accession>A0ABS2SSS7</accession>